<evidence type="ECO:0000313" key="2">
    <source>
        <dbReference type="Proteomes" id="UP001597533"/>
    </source>
</evidence>
<reference evidence="2" key="1">
    <citation type="journal article" date="2019" name="Int. J. Syst. Evol. Microbiol.">
        <title>The Global Catalogue of Microorganisms (GCM) 10K type strain sequencing project: providing services to taxonomists for standard genome sequencing and annotation.</title>
        <authorList>
            <consortium name="The Broad Institute Genomics Platform"/>
            <consortium name="The Broad Institute Genome Sequencing Center for Infectious Disease"/>
            <person name="Wu L."/>
            <person name="Ma J."/>
        </authorList>
    </citation>
    <scope>NUCLEOTIDE SEQUENCE [LARGE SCALE GENOMIC DNA]</scope>
    <source>
        <strain evidence="2">KCTC 32141</strain>
    </source>
</reference>
<organism evidence="1 2">
    <name type="scientific">Lacinutrix iliipiscaria</name>
    <dbReference type="NCBI Taxonomy" id="1230532"/>
    <lineage>
        <taxon>Bacteria</taxon>
        <taxon>Pseudomonadati</taxon>
        <taxon>Bacteroidota</taxon>
        <taxon>Flavobacteriia</taxon>
        <taxon>Flavobacteriales</taxon>
        <taxon>Flavobacteriaceae</taxon>
        <taxon>Lacinutrix</taxon>
    </lineage>
</organism>
<keyword evidence="1" id="KW-0449">Lipoprotein</keyword>
<gene>
    <name evidence="1" type="primary">gldB</name>
    <name evidence="1" type="ORF">ACFS5M_00235</name>
</gene>
<proteinExistence type="predicted"/>
<name>A0ABW5WIG5_9FLAO</name>
<dbReference type="RefSeq" id="WP_183484111.1">
    <property type="nucleotide sequence ID" value="NZ_JBHUOV010000001.1"/>
</dbReference>
<dbReference type="InterPro" id="IPR019853">
    <property type="entry name" value="GldB-like"/>
</dbReference>
<dbReference type="Pfam" id="PF25594">
    <property type="entry name" value="GldB_lipo"/>
    <property type="match status" value="1"/>
</dbReference>
<protein>
    <submittedName>
        <fullName evidence="1">Gliding motility lipoprotein GldB</fullName>
    </submittedName>
</protein>
<accession>A0ABW5WIG5</accession>
<keyword evidence="2" id="KW-1185">Reference proteome</keyword>
<comment type="caution">
    <text evidence="1">The sequence shown here is derived from an EMBL/GenBank/DDBJ whole genome shotgun (WGS) entry which is preliminary data.</text>
</comment>
<dbReference type="NCBIfam" id="TIGR03514">
    <property type="entry name" value="GldB_lipo"/>
    <property type="match status" value="1"/>
</dbReference>
<dbReference type="EMBL" id="JBHUOV010000001">
    <property type="protein sequence ID" value="MFD2822075.1"/>
    <property type="molecule type" value="Genomic_DNA"/>
</dbReference>
<evidence type="ECO:0000313" key="1">
    <source>
        <dbReference type="EMBL" id="MFD2822075.1"/>
    </source>
</evidence>
<sequence>MKNIILFLFIAILCVSCKRESQIEKEISEIEMSVAIERFDLAFAHAKPTELPKLKAAFPFMFSKKYEDAFWIEKMKDTLQLELNKEVELAYPNLNVVEGEVESLFQHLKYYFPEFKTPRLVAATSFVDYRNKIIVTDTITLISIDTYLGSDHYFYDGIQKYLRANFTSQQIVVDMASEYAKGYIFPKQNKTLLDEMIFFGKQLYFKDVMIPFKTDAAKIGYTQDQIDWSIANEAQIWSYLVEKELLFSTDSKLPNRFINPAPFSKFYLEEIDQESPGRIGQYIGWQIVRAYMKNNDASLKEMLTTNAENIFNESKFKPIYND</sequence>
<dbReference type="Proteomes" id="UP001597533">
    <property type="component" value="Unassembled WGS sequence"/>
</dbReference>